<dbReference type="KEGG" id="vg:27429671"/>
<dbReference type="Proteomes" id="UP000202962">
    <property type="component" value="Segment"/>
</dbReference>
<reference evidence="1 2" key="1">
    <citation type="submission" date="2015-03" db="EMBL/GenBank/DDBJ databases">
        <title>The complete genome sequence of Mocis sp. granulovirus.</title>
        <authorList>
            <person name="Ardisson-Araujo D.M.P."/>
            <person name="Melo F.L."/>
            <person name="Sosa-Gomez D.R."/>
            <person name="Ribeiro B.M."/>
        </authorList>
    </citation>
    <scope>NUCLEOTIDE SEQUENCE [LARGE SCALE GENOMIC DNA]</scope>
    <source>
        <strain evidence="1">Southern Brazil</strain>
    </source>
</reference>
<dbReference type="GeneID" id="27429671"/>
<dbReference type="RefSeq" id="YP_009249844.1">
    <property type="nucleotide sequence ID" value="NC_029996.1"/>
</dbReference>
<dbReference type="EMBL" id="KR011718">
    <property type="protein sequence ID" value="AKR17482.1"/>
    <property type="molecule type" value="Genomic_DNA"/>
</dbReference>
<name>A0A161C738_9BBAC</name>
<dbReference type="OrthoDB" id="13866at10239"/>
<sequence length="188" mass="21730">MAFISLCYDTHNIYYAFDDLLQLMINLNFEGVNKKSVPISHVHVKMRNNQVFVSDGTHIQTRLLTHDECYIDLDGLLNLITTSVFGDHITMERLIAKISSCVVSYADHPWQKKFKCYLQERIQDTFNIYMKVCRQYFVSGRPKALQIGNSVNDLVHKASQSHNSNNYEDIITAHVLYDKAIRLILSVL</sequence>
<organism evidence="1 2">
    <name type="scientific">Mocis latipes granulovirus</name>
    <dbReference type="NCBI Taxonomy" id="2072024"/>
    <lineage>
        <taxon>Viruses</taxon>
        <taxon>Viruses incertae sedis</taxon>
        <taxon>Naldaviricetes</taxon>
        <taxon>Lefavirales</taxon>
        <taxon>Baculoviridae</taxon>
        <taxon>Betabaculovirus</taxon>
        <taxon>Betabaculovirus molatipedis</taxon>
    </lineage>
</organism>
<evidence type="ECO:0000313" key="2">
    <source>
        <dbReference type="Proteomes" id="UP000202962"/>
    </source>
</evidence>
<keyword evidence="2" id="KW-1185">Reference proteome</keyword>
<protein>
    <submittedName>
        <fullName evidence="1">Uncharacterized protein</fullName>
    </submittedName>
</protein>
<proteinExistence type="predicted"/>
<evidence type="ECO:0000313" key="1">
    <source>
        <dbReference type="EMBL" id="AKR17482.1"/>
    </source>
</evidence>
<accession>A0A161C738</accession>